<keyword evidence="3" id="KW-1185">Reference proteome</keyword>
<feature type="transmembrane region" description="Helical" evidence="1">
    <location>
        <begin position="6"/>
        <end position="25"/>
    </location>
</feature>
<organism evidence="2 3">
    <name type="scientific">Flavonifractor hominis</name>
    <dbReference type="NCBI Taxonomy" id="3133178"/>
    <lineage>
        <taxon>Bacteria</taxon>
        <taxon>Bacillati</taxon>
        <taxon>Bacillota</taxon>
        <taxon>Clostridia</taxon>
        <taxon>Eubacteriales</taxon>
        <taxon>Oscillospiraceae</taxon>
        <taxon>Flavonifractor</taxon>
    </lineage>
</organism>
<evidence type="ECO:0000313" key="2">
    <source>
        <dbReference type="EMBL" id="MEQ2456278.1"/>
    </source>
</evidence>
<gene>
    <name evidence="2" type="ORF">WMO45_07060</name>
</gene>
<feature type="transmembrane region" description="Helical" evidence="1">
    <location>
        <begin position="37"/>
        <end position="57"/>
    </location>
</feature>
<dbReference type="Proteomes" id="UP001440599">
    <property type="component" value="Unassembled WGS sequence"/>
</dbReference>
<proteinExistence type="predicted"/>
<dbReference type="EMBL" id="JBBMFT010000003">
    <property type="protein sequence ID" value="MEQ2456278.1"/>
    <property type="molecule type" value="Genomic_DNA"/>
</dbReference>
<name>A0ABV1ESQ6_9FIRM</name>
<evidence type="ECO:0000256" key="1">
    <source>
        <dbReference type="SAM" id="Phobius"/>
    </source>
</evidence>
<comment type="caution">
    <text evidence="2">The sequence shown here is derived from an EMBL/GenBank/DDBJ whole genome shotgun (WGS) entry which is preliminary data.</text>
</comment>
<reference evidence="2 3" key="1">
    <citation type="submission" date="2024-03" db="EMBL/GenBank/DDBJ databases">
        <title>Human intestinal bacterial collection.</title>
        <authorList>
            <person name="Pauvert C."/>
            <person name="Hitch T.C.A."/>
            <person name="Clavel T."/>
        </authorList>
    </citation>
    <scope>NUCLEOTIDE SEQUENCE [LARGE SCALE GENOMIC DNA]</scope>
    <source>
        <strain evidence="2 3">CLA-AP-H34</strain>
    </source>
</reference>
<sequence length="59" mass="6425">MTAEQSIGVLFLVLGGIFLLVPLPTLQKVFHRMRSKWGTKIGGGVLAVAGVAMLLWVRF</sequence>
<dbReference type="RefSeq" id="WP_349139869.1">
    <property type="nucleotide sequence ID" value="NZ_JBBMFT010000003.1"/>
</dbReference>
<keyword evidence="1" id="KW-0812">Transmembrane</keyword>
<evidence type="ECO:0000313" key="3">
    <source>
        <dbReference type="Proteomes" id="UP001440599"/>
    </source>
</evidence>
<keyword evidence="1" id="KW-0472">Membrane</keyword>
<accession>A0ABV1ESQ6</accession>
<keyword evidence="1" id="KW-1133">Transmembrane helix</keyword>
<protein>
    <submittedName>
        <fullName evidence="2">Uncharacterized protein</fullName>
    </submittedName>
</protein>